<protein>
    <submittedName>
        <fullName evidence="1">Uncharacterized protein</fullName>
    </submittedName>
</protein>
<dbReference type="Proteomes" id="UP000631114">
    <property type="component" value="Unassembled WGS sequence"/>
</dbReference>
<dbReference type="EMBL" id="JADFTS010000004">
    <property type="protein sequence ID" value="KAF9611079.1"/>
    <property type="molecule type" value="Genomic_DNA"/>
</dbReference>
<dbReference type="AlphaFoldDB" id="A0A835M1V3"/>
<name>A0A835M1V3_9MAGN</name>
<reference evidence="1 2" key="1">
    <citation type="submission" date="2020-10" db="EMBL/GenBank/DDBJ databases">
        <title>The Coptis chinensis genome and diversification of protoberbering-type alkaloids.</title>
        <authorList>
            <person name="Wang B."/>
            <person name="Shu S."/>
            <person name="Song C."/>
            <person name="Liu Y."/>
        </authorList>
    </citation>
    <scope>NUCLEOTIDE SEQUENCE [LARGE SCALE GENOMIC DNA]</scope>
    <source>
        <strain evidence="1">HL-2020</strain>
        <tissue evidence="1">Leaf</tissue>
    </source>
</reference>
<dbReference type="GO" id="GO:0005881">
    <property type="term" value="C:cytoplasmic microtubule"/>
    <property type="evidence" value="ECO:0007669"/>
    <property type="project" value="TreeGrafter"/>
</dbReference>
<dbReference type="OrthoDB" id="46159at2759"/>
<dbReference type="SUPFAM" id="SSF48371">
    <property type="entry name" value="ARM repeat"/>
    <property type="match status" value="1"/>
</dbReference>
<evidence type="ECO:0000313" key="2">
    <source>
        <dbReference type="Proteomes" id="UP000631114"/>
    </source>
</evidence>
<dbReference type="GO" id="GO:0008017">
    <property type="term" value="F:microtubule binding"/>
    <property type="evidence" value="ECO:0007669"/>
    <property type="project" value="TreeGrafter"/>
</dbReference>
<organism evidence="1 2">
    <name type="scientific">Coptis chinensis</name>
    <dbReference type="NCBI Taxonomy" id="261450"/>
    <lineage>
        <taxon>Eukaryota</taxon>
        <taxon>Viridiplantae</taxon>
        <taxon>Streptophyta</taxon>
        <taxon>Embryophyta</taxon>
        <taxon>Tracheophyta</taxon>
        <taxon>Spermatophyta</taxon>
        <taxon>Magnoliopsida</taxon>
        <taxon>Ranunculales</taxon>
        <taxon>Ranunculaceae</taxon>
        <taxon>Coptidoideae</taxon>
        <taxon>Coptis</taxon>
    </lineage>
</organism>
<sequence>MKKIWCFTEAQLKEKKSETYWEIARWNCVSEDDELFELKMDEDGTYWEIARWNCVSEDDELFEFKMDEDGTYWEIARWNCVSEDDELFEFKMDEEMRGQYFNQILTVVLELLDDPDSSIRELALSLLVEMLNNQKDSMDDSVEVSNEAERCLTVVLCQYDPFRCLTVMDKSRVVECKQAMMDNLRDSPNRIAMVLPGRNVSWPTLTRRTYGADVK</sequence>
<keyword evidence="2" id="KW-1185">Reference proteome</keyword>
<comment type="caution">
    <text evidence="1">The sequence shown here is derived from an EMBL/GenBank/DDBJ whole genome shotgun (WGS) entry which is preliminary data.</text>
</comment>
<gene>
    <name evidence="1" type="ORF">IFM89_026963</name>
</gene>
<dbReference type="PANTHER" id="PTHR21567:SF9">
    <property type="entry name" value="CLIP-ASSOCIATING PROTEIN"/>
    <property type="match status" value="1"/>
</dbReference>
<proteinExistence type="predicted"/>
<dbReference type="GO" id="GO:0000226">
    <property type="term" value="P:microtubule cytoskeleton organization"/>
    <property type="evidence" value="ECO:0007669"/>
    <property type="project" value="TreeGrafter"/>
</dbReference>
<evidence type="ECO:0000313" key="1">
    <source>
        <dbReference type="EMBL" id="KAF9611079.1"/>
    </source>
</evidence>
<dbReference type="PANTHER" id="PTHR21567">
    <property type="entry name" value="CLASP"/>
    <property type="match status" value="1"/>
</dbReference>
<accession>A0A835M1V3</accession>
<dbReference type="InterPro" id="IPR016024">
    <property type="entry name" value="ARM-type_fold"/>
</dbReference>